<name>A0A5D2EBI8_GOSDA</name>
<proteinExistence type="predicted"/>
<sequence>MNFTIPRPHNPYLSSDFFKTNKVLRAIIKISMYGVVMLTWRGRSWGVTRSLPEVSLFGAADGVCGAWERLLGGLGFPLSENS</sequence>
<evidence type="ECO:0000313" key="2">
    <source>
        <dbReference type="Proteomes" id="UP000323506"/>
    </source>
</evidence>
<evidence type="ECO:0000313" key="1">
    <source>
        <dbReference type="EMBL" id="TYG90720.1"/>
    </source>
</evidence>
<protein>
    <submittedName>
        <fullName evidence="1">Uncharacterized protein</fullName>
    </submittedName>
</protein>
<gene>
    <name evidence="1" type="ORF">ES288_A12G204900v1</name>
</gene>
<dbReference type="EMBL" id="CM017699">
    <property type="protein sequence ID" value="TYG90720.1"/>
    <property type="molecule type" value="Genomic_DNA"/>
</dbReference>
<dbReference type="Proteomes" id="UP000323506">
    <property type="component" value="Chromosome A12"/>
</dbReference>
<keyword evidence="2" id="KW-1185">Reference proteome</keyword>
<dbReference type="AlphaFoldDB" id="A0A5D2EBI8"/>
<reference evidence="1 2" key="1">
    <citation type="submission" date="2019-06" db="EMBL/GenBank/DDBJ databases">
        <title>WGS assembly of Gossypium darwinii.</title>
        <authorList>
            <person name="Chen Z.J."/>
            <person name="Sreedasyam A."/>
            <person name="Ando A."/>
            <person name="Song Q."/>
            <person name="De L."/>
            <person name="Hulse-Kemp A."/>
            <person name="Ding M."/>
            <person name="Ye W."/>
            <person name="Kirkbride R."/>
            <person name="Jenkins J."/>
            <person name="Plott C."/>
            <person name="Lovell J."/>
            <person name="Lin Y.-M."/>
            <person name="Vaughn R."/>
            <person name="Liu B."/>
            <person name="Li W."/>
            <person name="Simpson S."/>
            <person name="Scheffler B."/>
            <person name="Saski C."/>
            <person name="Grover C."/>
            <person name="Hu G."/>
            <person name="Conover J."/>
            <person name="Carlson J."/>
            <person name="Shu S."/>
            <person name="Boston L."/>
            <person name="Williams M."/>
            <person name="Peterson D."/>
            <person name="Mcgee K."/>
            <person name="Jones D."/>
            <person name="Wendel J."/>
            <person name="Stelly D."/>
            <person name="Grimwood J."/>
            <person name="Schmutz J."/>
        </authorList>
    </citation>
    <scope>NUCLEOTIDE SEQUENCE [LARGE SCALE GENOMIC DNA]</scope>
    <source>
        <strain evidence="1">1808015.09</strain>
    </source>
</reference>
<accession>A0A5D2EBI8</accession>
<organism evidence="1 2">
    <name type="scientific">Gossypium darwinii</name>
    <name type="common">Darwin's cotton</name>
    <name type="synonym">Gossypium barbadense var. darwinii</name>
    <dbReference type="NCBI Taxonomy" id="34276"/>
    <lineage>
        <taxon>Eukaryota</taxon>
        <taxon>Viridiplantae</taxon>
        <taxon>Streptophyta</taxon>
        <taxon>Embryophyta</taxon>
        <taxon>Tracheophyta</taxon>
        <taxon>Spermatophyta</taxon>
        <taxon>Magnoliopsida</taxon>
        <taxon>eudicotyledons</taxon>
        <taxon>Gunneridae</taxon>
        <taxon>Pentapetalae</taxon>
        <taxon>rosids</taxon>
        <taxon>malvids</taxon>
        <taxon>Malvales</taxon>
        <taxon>Malvaceae</taxon>
        <taxon>Malvoideae</taxon>
        <taxon>Gossypium</taxon>
    </lineage>
</organism>